<sequence length="515" mass="56187">MRWFNVAGPCRPNIHYMLPPLARLPELERLVAQQSYFVLHAPRQTGKTTAMLALAQVLTASGDWTAIMLSVEVGAPFSATPEQAEVSILRSWREDALLRLPPELQPPPWPTAESGTAIRAALRAWAQASPRPLVILIDEIDALQDAALIAVLRQLRTGYPDRPDGFPHALALIGMRDVRDYKVASGGSTRLGTASPFNIKTRSLTLDNFNADDVAALYAQHTTDTGQLFAPEASALAFTLTQGQPWLVNALAKVAVEELAPDPATPITPELISTARDVLIERQDTHLDSLAERLREPRVRAVIEPLLAGLLPSSMPNDDIQFVLDLGLVRLDAHQGLVLANPIYAAVIPRTLTFTTRSFFPPVVPTWIGPDGQLEPTRLLEAFLSFWRQHGQPLLGTTSYHEIAPHLVLMALLDRVANGGGRVEREAAVGRGRLDLRLEFGHVILPIEVKVWREGNPDPQTEGLAQLDGYLAGLGLDTGWLVIFDQRPGQPPIAERTSASSATTTSGRVVTLVRG</sequence>
<dbReference type="Gene3D" id="3.40.50.300">
    <property type="entry name" value="P-loop containing nucleotide triphosphate hydrolases"/>
    <property type="match status" value="1"/>
</dbReference>
<gene>
    <name evidence="2" type="ORF">EYB53_004290</name>
</gene>
<dbReference type="InterPro" id="IPR003593">
    <property type="entry name" value="AAA+_ATPase"/>
</dbReference>
<feature type="domain" description="AAA+ ATPase" evidence="1">
    <location>
        <begin position="33"/>
        <end position="184"/>
    </location>
</feature>
<dbReference type="RefSeq" id="WP_135476994.1">
    <property type="nucleotide sequence ID" value="NZ_SIJK02000005.1"/>
</dbReference>
<dbReference type="EMBL" id="SIJK02000005">
    <property type="protein sequence ID" value="MBP1464923.1"/>
    <property type="molecule type" value="Genomic_DNA"/>
</dbReference>
<dbReference type="Proteomes" id="UP001193081">
    <property type="component" value="Unassembled WGS sequence"/>
</dbReference>
<dbReference type="SMART" id="SM00382">
    <property type="entry name" value="AAA"/>
    <property type="match status" value="1"/>
</dbReference>
<evidence type="ECO:0000313" key="3">
    <source>
        <dbReference type="Proteomes" id="UP001193081"/>
    </source>
</evidence>
<evidence type="ECO:0000313" key="2">
    <source>
        <dbReference type="EMBL" id="MBP1464923.1"/>
    </source>
</evidence>
<proteinExistence type="predicted"/>
<evidence type="ECO:0000259" key="1">
    <source>
        <dbReference type="SMART" id="SM00382"/>
    </source>
</evidence>
<dbReference type="InterPro" id="IPR027417">
    <property type="entry name" value="P-loop_NTPase"/>
</dbReference>
<name>A0ABS4D667_9CHLR</name>
<dbReference type="SUPFAM" id="SSF52540">
    <property type="entry name" value="P-loop containing nucleoside triphosphate hydrolases"/>
    <property type="match status" value="1"/>
</dbReference>
<organism evidence="2 3">
    <name type="scientific">Candidatus Chloroploca mongolica</name>
    <dbReference type="NCBI Taxonomy" id="2528176"/>
    <lineage>
        <taxon>Bacteria</taxon>
        <taxon>Bacillati</taxon>
        <taxon>Chloroflexota</taxon>
        <taxon>Chloroflexia</taxon>
        <taxon>Chloroflexales</taxon>
        <taxon>Chloroflexineae</taxon>
        <taxon>Oscillochloridaceae</taxon>
        <taxon>Candidatus Chloroploca</taxon>
    </lineage>
</organism>
<keyword evidence="3" id="KW-1185">Reference proteome</keyword>
<accession>A0ABS4D667</accession>
<comment type="caution">
    <text evidence="2">The sequence shown here is derived from an EMBL/GenBank/DDBJ whole genome shotgun (WGS) entry which is preliminary data.</text>
</comment>
<reference evidence="2 3" key="1">
    <citation type="submission" date="2021-03" db="EMBL/GenBank/DDBJ databases">
        <authorList>
            <person name="Grouzdev D.S."/>
        </authorList>
    </citation>
    <scope>NUCLEOTIDE SEQUENCE [LARGE SCALE GENOMIC DNA]</scope>
    <source>
        <strain evidence="2 3">M50-1</strain>
    </source>
</reference>
<protein>
    <submittedName>
        <fullName evidence="2">AAA family ATPase</fullName>
    </submittedName>
</protein>